<keyword evidence="6 7" id="KW-0472">Membrane</keyword>
<feature type="transmembrane region" description="Helical" evidence="7">
    <location>
        <begin position="265"/>
        <end position="285"/>
    </location>
</feature>
<organism evidence="10 11">
    <name type="scientific">Catellatospora bangladeshensis</name>
    <dbReference type="NCBI Taxonomy" id="310355"/>
    <lineage>
        <taxon>Bacteria</taxon>
        <taxon>Bacillati</taxon>
        <taxon>Actinomycetota</taxon>
        <taxon>Actinomycetes</taxon>
        <taxon>Micromonosporales</taxon>
        <taxon>Micromonosporaceae</taxon>
        <taxon>Catellatospora</taxon>
    </lineage>
</organism>
<feature type="transmembrane region" description="Helical" evidence="7">
    <location>
        <begin position="90"/>
        <end position="107"/>
    </location>
</feature>
<feature type="domain" description="VTT" evidence="9">
    <location>
        <begin position="139"/>
        <end position="255"/>
    </location>
</feature>
<feature type="region of interest" description="Disordered" evidence="8">
    <location>
        <begin position="1"/>
        <end position="34"/>
    </location>
</feature>
<dbReference type="InterPro" id="IPR015414">
    <property type="entry name" value="TMEM64"/>
</dbReference>
<evidence type="ECO:0000256" key="5">
    <source>
        <dbReference type="ARBA" id="ARBA00022989"/>
    </source>
</evidence>
<dbReference type="EMBL" id="BONF01000004">
    <property type="protein sequence ID" value="GIF79023.1"/>
    <property type="molecule type" value="Genomic_DNA"/>
</dbReference>
<keyword evidence="5 7" id="KW-1133">Transmembrane helix</keyword>
<name>A0A8J3JI26_9ACTN</name>
<keyword evidence="3 7" id="KW-1003">Cell membrane</keyword>
<feature type="transmembrane region" description="Helical" evidence="7">
    <location>
        <begin position="119"/>
        <end position="139"/>
    </location>
</feature>
<evidence type="ECO:0000313" key="10">
    <source>
        <dbReference type="EMBL" id="GIF79023.1"/>
    </source>
</evidence>
<comment type="similarity">
    <text evidence="2 7">Belongs to the TVP38/TMEM64 family.</text>
</comment>
<feature type="transmembrane region" description="Helical" evidence="7">
    <location>
        <begin position="235"/>
        <end position="259"/>
    </location>
</feature>
<protein>
    <recommendedName>
        <fullName evidence="7">TVP38/TMEM64 family membrane protein</fullName>
    </recommendedName>
</protein>
<keyword evidence="4 7" id="KW-0812">Transmembrane</keyword>
<dbReference type="Proteomes" id="UP000601223">
    <property type="component" value="Unassembled WGS sequence"/>
</dbReference>
<comment type="caution">
    <text evidence="10">The sequence shown here is derived from an EMBL/GenBank/DDBJ whole genome shotgun (WGS) entry which is preliminary data.</text>
</comment>
<feature type="compositionally biased region" description="Low complexity" evidence="8">
    <location>
        <begin position="16"/>
        <end position="29"/>
    </location>
</feature>
<evidence type="ECO:0000256" key="8">
    <source>
        <dbReference type="SAM" id="MobiDB-lite"/>
    </source>
</evidence>
<evidence type="ECO:0000256" key="2">
    <source>
        <dbReference type="ARBA" id="ARBA00008640"/>
    </source>
</evidence>
<proteinExistence type="inferred from homology"/>
<evidence type="ECO:0000313" key="11">
    <source>
        <dbReference type="Proteomes" id="UP000601223"/>
    </source>
</evidence>
<evidence type="ECO:0000256" key="3">
    <source>
        <dbReference type="ARBA" id="ARBA00022475"/>
    </source>
</evidence>
<dbReference type="RefSeq" id="WP_239125392.1">
    <property type="nucleotide sequence ID" value="NZ_BONF01000004.1"/>
</dbReference>
<accession>A0A8J3JI26</accession>
<dbReference type="PANTHER" id="PTHR12677">
    <property type="entry name" value="GOLGI APPARATUS MEMBRANE PROTEIN TVP38-RELATED"/>
    <property type="match status" value="1"/>
</dbReference>
<evidence type="ECO:0000256" key="6">
    <source>
        <dbReference type="ARBA" id="ARBA00023136"/>
    </source>
</evidence>
<reference evidence="10 11" key="1">
    <citation type="submission" date="2021-01" db="EMBL/GenBank/DDBJ databases">
        <title>Whole genome shotgun sequence of Catellatospora bangladeshensis NBRC 107357.</title>
        <authorList>
            <person name="Komaki H."/>
            <person name="Tamura T."/>
        </authorList>
    </citation>
    <scope>NUCLEOTIDE SEQUENCE [LARGE SCALE GENOMIC DNA]</scope>
    <source>
        <strain evidence="10 11">NBRC 107357</strain>
    </source>
</reference>
<dbReference type="GO" id="GO:0005886">
    <property type="term" value="C:plasma membrane"/>
    <property type="evidence" value="ECO:0007669"/>
    <property type="project" value="UniProtKB-SubCell"/>
</dbReference>
<evidence type="ECO:0000259" key="9">
    <source>
        <dbReference type="Pfam" id="PF09335"/>
    </source>
</evidence>
<comment type="subcellular location">
    <subcellularLocation>
        <location evidence="1 7">Cell membrane</location>
        <topology evidence="1 7">Multi-pass membrane protein</topology>
    </subcellularLocation>
</comment>
<evidence type="ECO:0000256" key="4">
    <source>
        <dbReference type="ARBA" id="ARBA00022692"/>
    </source>
</evidence>
<feature type="transmembrane region" description="Helical" evidence="7">
    <location>
        <begin position="151"/>
        <end position="175"/>
    </location>
</feature>
<dbReference type="Pfam" id="PF09335">
    <property type="entry name" value="VTT_dom"/>
    <property type="match status" value="1"/>
</dbReference>
<dbReference type="PANTHER" id="PTHR12677:SF59">
    <property type="entry name" value="GOLGI APPARATUS MEMBRANE PROTEIN TVP38-RELATED"/>
    <property type="match status" value="1"/>
</dbReference>
<evidence type="ECO:0000256" key="7">
    <source>
        <dbReference type="RuleBase" id="RU366058"/>
    </source>
</evidence>
<evidence type="ECO:0000256" key="1">
    <source>
        <dbReference type="ARBA" id="ARBA00004651"/>
    </source>
</evidence>
<sequence>MTRLPDASARVDARDGVTGTGTSAPGSGAIPDTDHLSADAAESTVAAQSTVAAESTVVAQAGAADAGSGRAGASRAGKAAGAVATHWPRLVALVLLVAGAAVAAWQLPLERLPAWVDQLGPAAPAVAVGIAALLLCALVPRTAVSLGCGALFGALGGAAWSLAAALIAAVLTYAAGRWAGRDFVSAHAGDRLSRVDRWLTRRGLLAVIVVRLQPIAPFGLVGYAYGTSTVRFRHYFLGTALGGLPSSFSYATIGAAAIAPHSLSWLTFIPAATGILISAAAALHWRHQSRTATARPATA</sequence>
<dbReference type="InterPro" id="IPR032816">
    <property type="entry name" value="VTT_dom"/>
</dbReference>
<dbReference type="AlphaFoldDB" id="A0A8J3JI26"/>
<gene>
    <name evidence="10" type="ORF">Cba03nite_03720</name>
</gene>
<feature type="transmembrane region" description="Helical" evidence="7">
    <location>
        <begin position="203"/>
        <end position="223"/>
    </location>
</feature>
<keyword evidence="11" id="KW-1185">Reference proteome</keyword>